<dbReference type="InterPro" id="IPR006119">
    <property type="entry name" value="Resolv_N"/>
</dbReference>
<dbReference type="GO" id="GO:0015074">
    <property type="term" value="P:DNA integration"/>
    <property type="evidence" value="ECO:0007669"/>
    <property type="project" value="UniProtKB-KW"/>
</dbReference>
<dbReference type="SUPFAM" id="SSF53041">
    <property type="entry name" value="Resolvase-like"/>
    <property type="match status" value="1"/>
</dbReference>
<evidence type="ECO:0000256" key="6">
    <source>
        <dbReference type="SAM" id="Coils"/>
    </source>
</evidence>
<evidence type="ECO:0000259" key="8">
    <source>
        <dbReference type="PROSITE" id="PS51737"/>
    </source>
</evidence>
<evidence type="ECO:0000256" key="1">
    <source>
        <dbReference type="ARBA" id="ARBA00022908"/>
    </source>
</evidence>
<dbReference type="InterPro" id="IPR038109">
    <property type="entry name" value="DNA_bind_recomb_sf"/>
</dbReference>
<keyword evidence="3" id="KW-0233">DNA recombination</keyword>
<dbReference type="Proteomes" id="UP000472355">
    <property type="component" value="Unassembled WGS sequence"/>
</dbReference>
<dbReference type="PROSITE" id="PS51736">
    <property type="entry name" value="RECOMBINASES_3"/>
    <property type="match status" value="1"/>
</dbReference>
<comment type="caution">
    <text evidence="9">The sequence shown here is derived from an EMBL/GenBank/DDBJ whole genome shotgun (WGS) entry which is preliminary data.</text>
</comment>
<evidence type="ECO:0000256" key="4">
    <source>
        <dbReference type="PIRSR" id="PIRSR606118-50"/>
    </source>
</evidence>
<dbReference type="InterPro" id="IPR036162">
    <property type="entry name" value="Resolvase-like_N_sf"/>
</dbReference>
<dbReference type="Pfam" id="PF07508">
    <property type="entry name" value="Recombinase"/>
    <property type="match status" value="1"/>
</dbReference>
<evidence type="ECO:0000313" key="9">
    <source>
        <dbReference type="EMBL" id="NFA42960.1"/>
    </source>
</evidence>
<keyword evidence="6" id="KW-0175">Coiled coil</keyword>
<dbReference type="Pfam" id="PF13408">
    <property type="entry name" value="Zn_ribbon_recom"/>
    <property type="match status" value="1"/>
</dbReference>
<dbReference type="SMART" id="SM00857">
    <property type="entry name" value="Resolvase"/>
    <property type="match status" value="1"/>
</dbReference>
<keyword evidence="2" id="KW-0238">DNA-binding</keyword>
<dbReference type="Gene3D" id="3.40.50.1390">
    <property type="entry name" value="Resolvase, N-terminal catalytic domain"/>
    <property type="match status" value="1"/>
</dbReference>
<accession>A0A6M0SNS6</accession>
<dbReference type="GO" id="GO:0003677">
    <property type="term" value="F:DNA binding"/>
    <property type="evidence" value="ECO:0007669"/>
    <property type="project" value="UniProtKB-KW"/>
</dbReference>
<feature type="active site" description="O-(5'-phospho-DNA)-serine intermediate" evidence="4 5">
    <location>
        <position position="11"/>
    </location>
</feature>
<evidence type="ECO:0000256" key="2">
    <source>
        <dbReference type="ARBA" id="ARBA00023125"/>
    </source>
</evidence>
<dbReference type="PROSITE" id="PS51737">
    <property type="entry name" value="RECOMBINASE_DNA_BIND"/>
    <property type="match status" value="1"/>
</dbReference>
<evidence type="ECO:0000256" key="5">
    <source>
        <dbReference type="PROSITE-ProRule" id="PRU10137"/>
    </source>
</evidence>
<evidence type="ECO:0000259" key="7">
    <source>
        <dbReference type="PROSITE" id="PS51736"/>
    </source>
</evidence>
<feature type="coiled-coil region" evidence="6">
    <location>
        <begin position="416"/>
        <end position="480"/>
    </location>
</feature>
<dbReference type="GO" id="GO:0000150">
    <property type="term" value="F:DNA strand exchange activity"/>
    <property type="evidence" value="ECO:0007669"/>
    <property type="project" value="InterPro"/>
</dbReference>
<dbReference type="PANTHER" id="PTHR30461">
    <property type="entry name" value="DNA-INVERTASE FROM LAMBDOID PROPHAGE"/>
    <property type="match status" value="1"/>
</dbReference>
<name>A0A6M0SNS6_CLOBO</name>
<dbReference type="Gene3D" id="3.90.1750.20">
    <property type="entry name" value="Putative Large Serine Recombinase, Chain B, Domain 2"/>
    <property type="match status" value="1"/>
</dbReference>
<dbReference type="InterPro" id="IPR050639">
    <property type="entry name" value="SSR_resolvase"/>
</dbReference>
<dbReference type="InterPro" id="IPR006118">
    <property type="entry name" value="Recombinase_CS"/>
</dbReference>
<evidence type="ECO:0000256" key="3">
    <source>
        <dbReference type="ARBA" id="ARBA00023172"/>
    </source>
</evidence>
<organism evidence="9 10">
    <name type="scientific">Clostridium botulinum</name>
    <dbReference type="NCBI Taxonomy" id="1491"/>
    <lineage>
        <taxon>Bacteria</taxon>
        <taxon>Bacillati</taxon>
        <taxon>Bacillota</taxon>
        <taxon>Clostridia</taxon>
        <taxon>Eubacteriales</taxon>
        <taxon>Clostridiaceae</taxon>
        <taxon>Clostridium</taxon>
    </lineage>
</organism>
<dbReference type="PANTHER" id="PTHR30461:SF23">
    <property type="entry name" value="DNA RECOMBINASE-RELATED"/>
    <property type="match status" value="1"/>
</dbReference>
<evidence type="ECO:0000313" key="10">
    <source>
        <dbReference type="Proteomes" id="UP000472355"/>
    </source>
</evidence>
<dbReference type="InterPro" id="IPR025827">
    <property type="entry name" value="Zn_ribbon_recom_dom"/>
</dbReference>
<dbReference type="EMBL" id="SGKU01000027">
    <property type="protein sequence ID" value="NFA42960.1"/>
    <property type="molecule type" value="Genomic_DNA"/>
</dbReference>
<proteinExistence type="predicted"/>
<dbReference type="AlphaFoldDB" id="A0A6M0SNS6"/>
<sequence>MKKSALYIRVSTHYQIDKDSLPFQKKELINYSKYVLNIDNYEIFEDAGYSGKNTVRPAFQDMISRIKKGEFTHLLVWKIDRISRNLLDFCAMYEELKKYNCTFISKNEQFDTSSATGEAMLKLVLIFAELERKLTSERVSAIMLDRANKGLWNGAQCPLGYSWNEEKKFPDINKNESEIIKLIYNTYENISSSLQVAKMLNNEHIKTKRDGRWSSKTVSDIIRNPFYKGTYRYNYRESARGKIKDESEWIIVEDNHSPIISKEQWERCNKIMDINAQRNTSLYRKNSNIHVFASLIKCKKCGETFIANCDVTRKDGYRPSYYYCKGKYGSYGCDAKLISDITLGPFIINYLANLLKAQKKLNKKNNLKDLEQFLLSGKTFVNIAGIDRANLESLYLSFLYSKTDNVLLKTKDKSKVIDLKSNLSVLTKEKEKYNRAFERLQSLYLFSDDAMSEKDFLVQKLKLTEKLDEVNKKIDLINEENSNTVTYDDISFLKKTSNFMINNELMNKKFINFKTMVMTMDKQLIKDFINTIIDKIEIKNGKVATIHFKNGIINNFIYKEKEC</sequence>
<dbReference type="Pfam" id="PF00239">
    <property type="entry name" value="Resolvase"/>
    <property type="match status" value="1"/>
</dbReference>
<reference evidence="9 10" key="1">
    <citation type="submission" date="2019-02" db="EMBL/GenBank/DDBJ databases">
        <title>Genome sequencing of Clostridium botulinum clinical isolates.</title>
        <authorList>
            <person name="Brunt J."/>
            <person name="Van Vliet A.H.M."/>
            <person name="Stringer S.C."/>
            <person name="Grant K.A."/>
            <person name="Carter A.C."/>
            <person name="Peck M.W."/>
        </authorList>
    </citation>
    <scope>NUCLEOTIDE SEQUENCE [LARGE SCALE GENOMIC DNA]</scope>
    <source>
        <strain evidence="9 10">H113700579</strain>
    </source>
</reference>
<dbReference type="InterPro" id="IPR011109">
    <property type="entry name" value="DNA_bind_recombinase_dom"/>
</dbReference>
<feature type="domain" description="Resolvase/invertase-type recombinase catalytic" evidence="7">
    <location>
        <begin position="3"/>
        <end position="150"/>
    </location>
</feature>
<protein>
    <submittedName>
        <fullName evidence="9">Recombinase family protein</fullName>
    </submittedName>
</protein>
<dbReference type="CDD" id="cd03768">
    <property type="entry name" value="SR_ResInv"/>
    <property type="match status" value="1"/>
</dbReference>
<feature type="domain" description="Recombinase" evidence="8">
    <location>
        <begin position="158"/>
        <end position="278"/>
    </location>
</feature>
<dbReference type="PROSITE" id="PS00397">
    <property type="entry name" value="RECOMBINASES_1"/>
    <property type="match status" value="1"/>
</dbReference>
<keyword evidence="1" id="KW-0229">DNA integration</keyword>
<gene>
    <name evidence="9" type="ORF">EXM65_10325</name>
</gene>